<protein>
    <submittedName>
        <fullName evidence="2">Uncharacterized protein</fullName>
    </submittedName>
</protein>
<keyword evidence="1" id="KW-0732">Signal</keyword>
<reference evidence="3" key="1">
    <citation type="submission" date="2018-08" db="EMBL/GenBank/DDBJ databases">
        <authorList>
            <person name="Liu Z.-W."/>
            <person name="Du Z.-J."/>
        </authorList>
    </citation>
    <scope>NUCLEOTIDE SEQUENCE [LARGE SCALE GENOMIC DNA]</scope>
    <source>
        <strain evidence="3">H4X</strain>
    </source>
</reference>
<feature type="signal peptide" evidence="1">
    <location>
        <begin position="1"/>
        <end position="23"/>
    </location>
</feature>
<gene>
    <name evidence="2" type="ORF">DXT99_07300</name>
</gene>
<dbReference type="Proteomes" id="UP000256708">
    <property type="component" value="Unassembled WGS sequence"/>
</dbReference>
<organism evidence="2 3">
    <name type="scientific">Pontibacter diazotrophicus</name>
    <dbReference type="NCBI Taxonomy" id="1400979"/>
    <lineage>
        <taxon>Bacteria</taxon>
        <taxon>Pseudomonadati</taxon>
        <taxon>Bacteroidota</taxon>
        <taxon>Cytophagia</taxon>
        <taxon>Cytophagales</taxon>
        <taxon>Hymenobacteraceae</taxon>
        <taxon>Pontibacter</taxon>
    </lineage>
</organism>
<evidence type="ECO:0000313" key="2">
    <source>
        <dbReference type="EMBL" id="RDV15804.1"/>
    </source>
</evidence>
<dbReference type="OrthoDB" id="849450at2"/>
<comment type="caution">
    <text evidence="2">The sequence shown here is derived from an EMBL/GenBank/DDBJ whole genome shotgun (WGS) entry which is preliminary data.</text>
</comment>
<evidence type="ECO:0000256" key="1">
    <source>
        <dbReference type="SAM" id="SignalP"/>
    </source>
</evidence>
<name>A0A3D8LEV9_9BACT</name>
<dbReference type="RefSeq" id="WP_115564876.1">
    <property type="nucleotide sequence ID" value="NZ_QRGR01000007.1"/>
</dbReference>
<feature type="chain" id="PRO_5017836103" evidence="1">
    <location>
        <begin position="24"/>
        <end position="343"/>
    </location>
</feature>
<evidence type="ECO:0000313" key="3">
    <source>
        <dbReference type="Proteomes" id="UP000256708"/>
    </source>
</evidence>
<proteinExistence type="predicted"/>
<dbReference type="EMBL" id="QRGR01000007">
    <property type="protein sequence ID" value="RDV15804.1"/>
    <property type="molecule type" value="Genomic_DNA"/>
</dbReference>
<sequence>MIKKLTLTLFAAILLLTSQVVFAQSIRSPRVLPVKGTYTHTQTKIEFPKNLIGYERRGVYSFDRKKSNIGATYKSQKGETIVSVYLYPAGEGSENRLKNGYLSALQEIATSTRKGITANQSITYHKKDGYKVNGIRAEVTDVKKSSKSHLSVFECGKWFFKLRITSEVLDSTGISNLEGEVLDQFTPTELVKQNPFDSKASIYFAPAAFADSLMLVSAMGGAFKKVQWALENVDSLERSAGFPGLYLELHVESLKEFALQEQVKHDVRKKWARTQRTTEYLSELNEIIESGYLKEFIMEQYDMIMIVPENVKLDFESYRQWKLTHPININLNERFYVISYKEE</sequence>
<accession>A0A3D8LEV9</accession>
<dbReference type="AlphaFoldDB" id="A0A3D8LEV9"/>
<keyword evidence="3" id="KW-1185">Reference proteome</keyword>